<dbReference type="EMBL" id="CP007201">
    <property type="protein sequence ID" value="AHJ13983.1"/>
    <property type="molecule type" value="Genomic_DNA"/>
</dbReference>
<protein>
    <submittedName>
        <fullName evidence="1">Uncharacterized protein</fullName>
    </submittedName>
</protein>
<evidence type="ECO:0000313" key="2">
    <source>
        <dbReference type="Proteomes" id="UP000019322"/>
    </source>
</evidence>
<sequence>MKLIHFSDTHFGFNDLDTLSRAGIRSCNLKPQIHFTHIKTLILEYYLLFFIAILKTLSEVFKSQDKNRCKEILEAFHPMKNNTGRKP</sequence>
<dbReference type="RefSeq" id="WP_025345814.1">
    <property type="nucleotide sequence ID" value="NZ_CP007201.1"/>
</dbReference>
<dbReference type="AlphaFoldDB" id="A0AA86DZ49"/>
<gene>
    <name evidence="1" type="ORF">SMUL_2744</name>
</gene>
<dbReference type="Proteomes" id="UP000019322">
    <property type="component" value="Chromosome"/>
</dbReference>
<organism evidence="1 2">
    <name type="scientific">Sulfurospirillum multivorans (strain DM 12446 / JCM 15788 / NBRC 109480)</name>
    <dbReference type="NCBI Taxonomy" id="1150621"/>
    <lineage>
        <taxon>Bacteria</taxon>
        <taxon>Pseudomonadati</taxon>
        <taxon>Campylobacterota</taxon>
        <taxon>Epsilonproteobacteria</taxon>
        <taxon>Campylobacterales</taxon>
        <taxon>Sulfurospirillaceae</taxon>
        <taxon>Sulfurospirillum</taxon>
    </lineage>
</organism>
<reference evidence="1 2" key="1">
    <citation type="journal article" date="2014" name="Environ. Microbiol.">
        <title>Insights into organohalide respiration and the versatile catabolism of Sulfurospirillum multivorans gained from comparative genomics and physiological studies.</title>
        <authorList>
            <person name="Goris T."/>
            <person name="Schubert T."/>
            <person name="Gadkari J."/>
            <person name="Wubet T."/>
            <person name="Tarkka M."/>
            <person name="Buscot F."/>
            <person name="Adrian L."/>
            <person name="Diekert G."/>
        </authorList>
    </citation>
    <scope>NUCLEOTIDE SEQUENCE [LARGE SCALE GENOMIC DNA]</scope>
    <source>
        <strain evidence="2">DM 12446 / JCM 15788 / NBRC 109480</strain>
    </source>
</reference>
<dbReference type="KEGG" id="smul:SMUL_2744"/>
<evidence type="ECO:0000313" key="1">
    <source>
        <dbReference type="EMBL" id="AHJ13983.1"/>
    </source>
</evidence>
<name>A0AA86DZ49_SULMK</name>
<accession>A0AA86DZ49</accession>
<proteinExistence type="predicted"/>